<keyword evidence="1" id="KW-0472">Membrane</keyword>
<evidence type="ECO:0000313" key="2">
    <source>
        <dbReference type="EMBL" id="RHN58067.1"/>
    </source>
</evidence>
<feature type="transmembrane region" description="Helical" evidence="1">
    <location>
        <begin position="12"/>
        <end position="33"/>
    </location>
</feature>
<dbReference type="EMBL" id="PSQE01000005">
    <property type="protein sequence ID" value="RHN58067.1"/>
    <property type="molecule type" value="Genomic_DNA"/>
</dbReference>
<proteinExistence type="predicted"/>
<keyword evidence="1" id="KW-1133">Transmembrane helix</keyword>
<protein>
    <submittedName>
        <fullName evidence="2">Uncharacterized protein</fullName>
    </submittedName>
</protein>
<name>A0A396I5G7_MEDTR</name>
<dbReference type="Gramene" id="rna33673">
    <property type="protein sequence ID" value="RHN58067.1"/>
    <property type="gene ID" value="gene33673"/>
</dbReference>
<dbReference type="AlphaFoldDB" id="A0A396I5G7"/>
<keyword evidence="1" id="KW-0812">Transmembrane</keyword>
<evidence type="ECO:0000313" key="3">
    <source>
        <dbReference type="Proteomes" id="UP000265566"/>
    </source>
</evidence>
<reference evidence="3" key="1">
    <citation type="journal article" date="2018" name="Nat. Plants">
        <title>Whole-genome landscape of Medicago truncatula symbiotic genes.</title>
        <authorList>
            <person name="Pecrix Y."/>
            <person name="Staton S.E."/>
            <person name="Sallet E."/>
            <person name="Lelandais-Briere C."/>
            <person name="Moreau S."/>
            <person name="Carrere S."/>
            <person name="Blein T."/>
            <person name="Jardinaud M.F."/>
            <person name="Latrasse D."/>
            <person name="Zouine M."/>
            <person name="Zahm M."/>
            <person name="Kreplak J."/>
            <person name="Mayjonade B."/>
            <person name="Satge C."/>
            <person name="Perez M."/>
            <person name="Cauet S."/>
            <person name="Marande W."/>
            <person name="Chantry-Darmon C."/>
            <person name="Lopez-Roques C."/>
            <person name="Bouchez O."/>
            <person name="Berard A."/>
            <person name="Debelle F."/>
            <person name="Munos S."/>
            <person name="Bendahmane A."/>
            <person name="Berges H."/>
            <person name="Niebel A."/>
            <person name="Buitink J."/>
            <person name="Frugier F."/>
            <person name="Benhamed M."/>
            <person name="Crespi M."/>
            <person name="Gouzy J."/>
            <person name="Gamas P."/>
        </authorList>
    </citation>
    <scope>NUCLEOTIDE SEQUENCE [LARGE SCALE GENOMIC DNA]</scope>
    <source>
        <strain evidence="3">cv. Jemalong A17</strain>
    </source>
</reference>
<comment type="caution">
    <text evidence="2">The sequence shown here is derived from an EMBL/GenBank/DDBJ whole genome shotgun (WGS) entry which is preliminary data.</text>
</comment>
<evidence type="ECO:0000256" key="1">
    <source>
        <dbReference type="SAM" id="Phobius"/>
    </source>
</evidence>
<dbReference type="Proteomes" id="UP000265566">
    <property type="component" value="Chromosome 5"/>
</dbReference>
<organism evidence="2 3">
    <name type="scientific">Medicago truncatula</name>
    <name type="common">Barrel medic</name>
    <name type="synonym">Medicago tribuloides</name>
    <dbReference type="NCBI Taxonomy" id="3880"/>
    <lineage>
        <taxon>Eukaryota</taxon>
        <taxon>Viridiplantae</taxon>
        <taxon>Streptophyta</taxon>
        <taxon>Embryophyta</taxon>
        <taxon>Tracheophyta</taxon>
        <taxon>Spermatophyta</taxon>
        <taxon>Magnoliopsida</taxon>
        <taxon>eudicotyledons</taxon>
        <taxon>Gunneridae</taxon>
        <taxon>Pentapetalae</taxon>
        <taxon>rosids</taxon>
        <taxon>fabids</taxon>
        <taxon>Fabales</taxon>
        <taxon>Fabaceae</taxon>
        <taxon>Papilionoideae</taxon>
        <taxon>50 kb inversion clade</taxon>
        <taxon>NPAAA clade</taxon>
        <taxon>Hologalegina</taxon>
        <taxon>IRL clade</taxon>
        <taxon>Trifolieae</taxon>
        <taxon>Medicago</taxon>
    </lineage>
</organism>
<gene>
    <name evidence="2" type="ORF">MtrunA17_Chr5g0447121</name>
</gene>
<sequence length="71" mass="8381">MLNSKLTYKSDYLSNNIIFSVNGISGVFIYDFVYRVYQVSVRNYMIHSFHHIFTFIPKITGELFHCVIPKL</sequence>
<accession>A0A396I5G7</accession>